<organism evidence="1 2">
    <name type="scientific">Colletotrichum higginsianum (strain IMI 349063)</name>
    <name type="common">Crucifer anthracnose fungus</name>
    <dbReference type="NCBI Taxonomy" id="759273"/>
    <lineage>
        <taxon>Eukaryota</taxon>
        <taxon>Fungi</taxon>
        <taxon>Dikarya</taxon>
        <taxon>Ascomycota</taxon>
        <taxon>Pezizomycotina</taxon>
        <taxon>Sordariomycetes</taxon>
        <taxon>Hypocreomycetidae</taxon>
        <taxon>Glomerellales</taxon>
        <taxon>Glomerellaceae</taxon>
        <taxon>Colletotrichum</taxon>
        <taxon>Colletotrichum destructivum species complex</taxon>
    </lineage>
</organism>
<sequence length="60" mass="6651">MVLKSQNGKIAYKTKMCRRSFCYRRKPQDKAALFDAARNSAGLKAGRLRTGTPGQSVDTT</sequence>
<proteinExistence type="predicted"/>
<accession>H1V841</accession>
<evidence type="ECO:0000313" key="1">
    <source>
        <dbReference type="EMBL" id="CCF36393.1"/>
    </source>
</evidence>
<dbReference type="EMBL" id="CACQ02001959">
    <property type="protein sequence ID" value="CCF36393.1"/>
    <property type="molecule type" value="Genomic_DNA"/>
</dbReference>
<name>H1V841_COLHI</name>
<dbReference type="Proteomes" id="UP000007174">
    <property type="component" value="Unassembled WGS sequence"/>
</dbReference>
<dbReference type="HOGENOM" id="CLU_2941602_0_0_1"/>
<protein>
    <submittedName>
        <fullName evidence="1">Uncharacterized protein</fullName>
    </submittedName>
</protein>
<gene>
    <name evidence="1" type="ORF">CH063_07977</name>
</gene>
<reference evidence="2" key="1">
    <citation type="journal article" date="2012" name="Nat. Genet.">
        <title>Lifestyle transitions in plant pathogenic Colletotrichum fungi deciphered by genome and transcriptome analyses.</title>
        <authorList>
            <person name="O'Connell R.J."/>
            <person name="Thon M.R."/>
            <person name="Hacquard S."/>
            <person name="Amyotte S.G."/>
            <person name="Kleemann J."/>
            <person name="Torres M.F."/>
            <person name="Damm U."/>
            <person name="Buiate E.A."/>
            <person name="Epstein L."/>
            <person name="Alkan N."/>
            <person name="Altmueller J."/>
            <person name="Alvarado-Balderrama L."/>
            <person name="Bauser C.A."/>
            <person name="Becker C."/>
            <person name="Birren B.W."/>
            <person name="Chen Z."/>
            <person name="Choi J."/>
            <person name="Crouch J.A."/>
            <person name="Duvick J.P."/>
            <person name="Farman M.A."/>
            <person name="Gan P."/>
            <person name="Heiman D."/>
            <person name="Henrissat B."/>
            <person name="Howard R.J."/>
            <person name="Kabbage M."/>
            <person name="Koch C."/>
            <person name="Kracher B."/>
            <person name="Kubo Y."/>
            <person name="Law A.D."/>
            <person name="Lebrun M.-H."/>
            <person name="Lee Y.-H."/>
            <person name="Miyara I."/>
            <person name="Moore N."/>
            <person name="Neumann U."/>
            <person name="Nordstroem K."/>
            <person name="Panaccione D.G."/>
            <person name="Panstruga R."/>
            <person name="Place M."/>
            <person name="Proctor R.H."/>
            <person name="Prusky D."/>
            <person name="Rech G."/>
            <person name="Reinhardt R."/>
            <person name="Rollins J.A."/>
            <person name="Rounsley S."/>
            <person name="Schardl C.L."/>
            <person name="Schwartz D.C."/>
            <person name="Shenoy N."/>
            <person name="Shirasu K."/>
            <person name="Sikhakolli U.R."/>
            <person name="Stueber K."/>
            <person name="Sukno S.A."/>
            <person name="Sweigard J.A."/>
            <person name="Takano Y."/>
            <person name="Takahara H."/>
            <person name="Trail F."/>
            <person name="van der Does H.C."/>
            <person name="Voll L.M."/>
            <person name="Will I."/>
            <person name="Young S."/>
            <person name="Zeng Q."/>
            <person name="Zhang J."/>
            <person name="Zhou S."/>
            <person name="Dickman M.B."/>
            <person name="Schulze-Lefert P."/>
            <person name="Ver Loren van Themaat E."/>
            <person name="Ma L.-J."/>
            <person name="Vaillancourt L.J."/>
        </authorList>
    </citation>
    <scope>NUCLEOTIDE SEQUENCE [LARGE SCALE GENOMIC DNA]</scope>
    <source>
        <strain evidence="2">IMI 349063</strain>
    </source>
</reference>
<evidence type="ECO:0000313" key="2">
    <source>
        <dbReference type="Proteomes" id="UP000007174"/>
    </source>
</evidence>
<dbReference type="AlphaFoldDB" id="H1V841"/>